<dbReference type="GO" id="GO:0030154">
    <property type="term" value="P:cell differentiation"/>
    <property type="evidence" value="ECO:0007669"/>
    <property type="project" value="TreeGrafter"/>
</dbReference>
<dbReference type="EMBL" id="CAJVPS010000007">
    <property type="protein sequence ID" value="CAG8439210.1"/>
    <property type="molecule type" value="Genomic_DNA"/>
</dbReference>
<evidence type="ECO:0000256" key="2">
    <source>
        <dbReference type="ARBA" id="ARBA00023125"/>
    </source>
</evidence>
<dbReference type="GO" id="GO:0000978">
    <property type="term" value="F:RNA polymerase II cis-regulatory region sequence-specific DNA binding"/>
    <property type="evidence" value="ECO:0007669"/>
    <property type="project" value="TreeGrafter"/>
</dbReference>
<accession>A0A9N8YMH3</accession>
<dbReference type="PROSITE" id="PS50118">
    <property type="entry name" value="HMG_BOX_2"/>
    <property type="match status" value="1"/>
</dbReference>
<feature type="domain" description="HMG box" evidence="6">
    <location>
        <begin position="236"/>
        <end position="304"/>
    </location>
</feature>
<dbReference type="Proteomes" id="UP000789508">
    <property type="component" value="Unassembled WGS sequence"/>
</dbReference>
<sequence>MSSALQNRAVLPTQLPTSSQPLTQLSLEQFNNSRNMSEYTARQMQMYAENSRPQVGNALTQISPSNHNSPANSNNVAASPALSSVSLASYDADCLGQQSQQHPIKVDQQQLANNGNNTNNHHQSTPANGNPNGGSGPLPHFEYVSYDRVQVLYEQKKGTLYFIPEGFEPVLVPNDAQAQSVTNLLQSSKQVSAPLNVSRMLPDTDVRLPSLALPCGVAGPQAKPNANNGKSKVKKPPRPPNAFILYRRAKQPGIVAKNQGITNNEVSKEIGRMWHEEPIEVRLKFQKMAEAAKQEHMKKYPEYRYRPRRPQDRKRRIQPRDSPARRGSSPVLSSEKLPMLDNSAFVSSSSSPNPRRVSSISSNDCDNSSELYLSSPTMTHNVIPQQQPVQQNHLQQQLMYANNSPAVRSPQESFGLLDGAAQFNYAYMNGLPNAYDSSSVAAATINSVPIDFSVFDGNQQQTSDECFEYPDFEDYHEYDNMNCLNYMEEEYYRQNPQYIKFDYE</sequence>
<evidence type="ECO:0000259" key="6">
    <source>
        <dbReference type="PROSITE" id="PS50118"/>
    </source>
</evidence>
<feature type="compositionally biased region" description="Low complexity" evidence="5">
    <location>
        <begin position="346"/>
        <end position="369"/>
    </location>
</feature>
<feature type="compositionally biased region" description="Basic residues" evidence="5">
    <location>
        <begin position="306"/>
        <end position="317"/>
    </location>
</feature>
<feature type="region of interest" description="Disordered" evidence="5">
    <location>
        <begin position="111"/>
        <end position="139"/>
    </location>
</feature>
<proteinExistence type="predicted"/>
<dbReference type="GO" id="GO:0001228">
    <property type="term" value="F:DNA-binding transcription activator activity, RNA polymerase II-specific"/>
    <property type="evidence" value="ECO:0007669"/>
    <property type="project" value="TreeGrafter"/>
</dbReference>
<dbReference type="InterPro" id="IPR036910">
    <property type="entry name" value="HMG_box_dom_sf"/>
</dbReference>
<keyword evidence="4" id="KW-0539">Nucleus</keyword>
<dbReference type="PANTHER" id="PTHR10270:SF161">
    <property type="entry name" value="SEX-DETERMINING REGION Y PROTEIN"/>
    <property type="match status" value="1"/>
</dbReference>
<feature type="compositionally biased region" description="Basic and acidic residues" evidence="5">
    <location>
        <begin position="292"/>
        <end position="305"/>
    </location>
</feature>
<feature type="region of interest" description="Disordered" evidence="5">
    <location>
        <begin position="219"/>
        <end position="240"/>
    </location>
</feature>
<evidence type="ECO:0000256" key="1">
    <source>
        <dbReference type="ARBA" id="ARBA00023015"/>
    </source>
</evidence>
<keyword evidence="2 4" id="KW-0238">DNA-binding</keyword>
<protein>
    <submittedName>
        <fullName evidence="7">7430_t:CDS:1</fullName>
    </submittedName>
</protein>
<dbReference type="SMART" id="SM00398">
    <property type="entry name" value="HMG"/>
    <property type="match status" value="1"/>
</dbReference>
<feature type="region of interest" description="Disordered" evidence="5">
    <location>
        <begin position="57"/>
        <end position="77"/>
    </location>
</feature>
<dbReference type="GO" id="GO:0005634">
    <property type="term" value="C:nucleus"/>
    <property type="evidence" value="ECO:0007669"/>
    <property type="project" value="UniProtKB-UniRule"/>
</dbReference>
<dbReference type="SUPFAM" id="SSF47095">
    <property type="entry name" value="HMG-box"/>
    <property type="match status" value="1"/>
</dbReference>
<dbReference type="InterPro" id="IPR009071">
    <property type="entry name" value="HMG_box_dom"/>
</dbReference>
<dbReference type="CDD" id="cd01389">
    <property type="entry name" value="HMG-box_ROX1-like"/>
    <property type="match status" value="1"/>
</dbReference>
<keyword evidence="1" id="KW-0805">Transcription regulation</keyword>
<dbReference type="AlphaFoldDB" id="A0A9N8YMH3"/>
<dbReference type="Gene3D" id="1.10.30.10">
    <property type="entry name" value="High mobility group box domain"/>
    <property type="match status" value="1"/>
</dbReference>
<feature type="DNA-binding region" description="HMG box" evidence="4">
    <location>
        <begin position="236"/>
        <end position="304"/>
    </location>
</feature>
<keyword evidence="8" id="KW-1185">Reference proteome</keyword>
<comment type="caution">
    <text evidence="7">The sequence shown here is derived from an EMBL/GenBank/DDBJ whole genome shotgun (WGS) entry which is preliminary data.</text>
</comment>
<evidence type="ECO:0000256" key="5">
    <source>
        <dbReference type="SAM" id="MobiDB-lite"/>
    </source>
</evidence>
<evidence type="ECO:0000313" key="7">
    <source>
        <dbReference type="EMBL" id="CAG8439210.1"/>
    </source>
</evidence>
<evidence type="ECO:0000313" key="8">
    <source>
        <dbReference type="Proteomes" id="UP000789508"/>
    </source>
</evidence>
<evidence type="ECO:0000256" key="3">
    <source>
        <dbReference type="ARBA" id="ARBA00023163"/>
    </source>
</evidence>
<feature type="compositionally biased region" description="Low complexity" evidence="5">
    <location>
        <begin position="63"/>
        <end position="77"/>
    </location>
</feature>
<feature type="compositionally biased region" description="Low complexity" evidence="5">
    <location>
        <begin position="113"/>
        <end position="130"/>
    </location>
</feature>
<reference evidence="7" key="1">
    <citation type="submission" date="2021-06" db="EMBL/GenBank/DDBJ databases">
        <authorList>
            <person name="Kallberg Y."/>
            <person name="Tangrot J."/>
            <person name="Rosling A."/>
        </authorList>
    </citation>
    <scope>NUCLEOTIDE SEQUENCE</scope>
    <source>
        <strain evidence="7">FL130A</strain>
    </source>
</reference>
<gene>
    <name evidence="7" type="ORF">ALEPTO_LOCUS155</name>
</gene>
<name>A0A9N8YMH3_9GLOM</name>
<dbReference type="InterPro" id="IPR050140">
    <property type="entry name" value="SRY-related_HMG-box_TF-like"/>
</dbReference>
<feature type="region of interest" description="Disordered" evidence="5">
    <location>
        <begin position="292"/>
        <end position="373"/>
    </location>
</feature>
<organism evidence="7 8">
    <name type="scientific">Ambispora leptoticha</name>
    <dbReference type="NCBI Taxonomy" id="144679"/>
    <lineage>
        <taxon>Eukaryota</taxon>
        <taxon>Fungi</taxon>
        <taxon>Fungi incertae sedis</taxon>
        <taxon>Mucoromycota</taxon>
        <taxon>Glomeromycotina</taxon>
        <taxon>Glomeromycetes</taxon>
        <taxon>Archaeosporales</taxon>
        <taxon>Ambisporaceae</taxon>
        <taxon>Ambispora</taxon>
    </lineage>
</organism>
<dbReference type="Pfam" id="PF00505">
    <property type="entry name" value="HMG_box"/>
    <property type="match status" value="1"/>
</dbReference>
<evidence type="ECO:0000256" key="4">
    <source>
        <dbReference type="PROSITE-ProRule" id="PRU00267"/>
    </source>
</evidence>
<dbReference type="OrthoDB" id="6247875at2759"/>
<keyword evidence="3" id="KW-0804">Transcription</keyword>
<dbReference type="PANTHER" id="PTHR10270">
    <property type="entry name" value="SOX TRANSCRIPTION FACTOR"/>
    <property type="match status" value="1"/>
</dbReference>
<dbReference type="FunFam" id="1.10.30.10:FF:000041">
    <property type="entry name" value="HMG box family protein"/>
    <property type="match status" value="1"/>
</dbReference>